<feature type="chain" id="PRO_5022878951" evidence="2">
    <location>
        <begin position="22"/>
        <end position="134"/>
    </location>
</feature>
<feature type="signal peptide" evidence="2">
    <location>
        <begin position="1"/>
        <end position="21"/>
    </location>
</feature>
<protein>
    <submittedName>
        <fullName evidence="3">Uncharacterized protein</fullName>
    </submittedName>
</protein>
<accession>A0A5B7GW96</accession>
<organism evidence="3 4">
    <name type="scientific">Portunus trituberculatus</name>
    <name type="common">Swimming crab</name>
    <name type="synonym">Neptunus trituberculatus</name>
    <dbReference type="NCBI Taxonomy" id="210409"/>
    <lineage>
        <taxon>Eukaryota</taxon>
        <taxon>Metazoa</taxon>
        <taxon>Ecdysozoa</taxon>
        <taxon>Arthropoda</taxon>
        <taxon>Crustacea</taxon>
        <taxon>Multicrustacea</taxon>
        <taxon>Malacostraca</taxon>
        <taxon>Eumalacostraca</taxon>
        <taxon>Eucarida</taxon>
        <taxon>Decapoda</taxon>
        <taxon>Pleocyemata</taxon>
        <taxon>Brachyura</taxon>
        <taxon>Eubrachyura</taxon>
        <taxon>Portunoidea</taxon>
        <taxon>Portunidae</taxon>
        <taxon>Portuninae</taxon>
        <taxon>Portunus</taxon>
    </lineage>
</organism>
<dbReference type="EMBL" id="VSRR010022276">
    <property type="protein sequence ID" value="MPC64581.1"/>
    <property type="molecule type" value="Genomic_DNA"/>
</dbReference>
<gene>
    <name evidence="3" type="ORF">E2C01_058699</name>
</gene>
<sequence length="134" mass="14453">MVIVMVLLVTVVLEMHSLVTSRWSGNGQDPGLSLLPPHPEFQVSAVYESSIPVFRSSVTPVSKVQYHDSLSPSTYLPSLASSLCHLPGSTSSPPMFPCSPPYHTSSSQHLPARPPSNVNSPHPSPVPINRCRSQ</sequence>
<name>A0A5B7GW96_PORTR</name>
<feature type="region of interest" description="Disordered" evidence="1">
    <location>
        <begin position="95"/>
        <end position="134"/>
    </location>
</feature>
<keyword evidence="4" id="KW-1185">Reference proteome</keyword>
<dbReference type="Proteomes" id="UP000324222">
    <property type="component" value="Unassembled WGS sequence"/>
</dbReference>
<reference evidence="3 4" key="1">
    <citation type="submission" date="2019-05" db="EMBL/GenBank/DDBJ databases">
        <title>Another draft genome of Portunus trituberculatus and its Hox gene families provides insights of decapod evolution.</title>
        <authorList>
            <person name="Jeong J.-H."/>
            <person name="Song I."/>
            <person name="Kim S."/>
            <person name="Choi T."/>
            <person name="Kim D."/>
            <person name="Ryu S."/>
            <person name="Kim W."/>
        </authorList>
    </citation>
    <scope>NUCLEOTIDE SEQUENCE [LARGE SCALE GENOMIC DNA]</scope>
    <source>
        <tissue evidence="3">Muscle</tissue>
    </source>
</reference>
<evidence type="ECO:0000256" key="2">
    <source>
        <dbReference type="SAM" id="SignalP"/>
    </source>
</evidence>
<evidence type="ECO:0000313" key="4">
    <source>
        <dbReference type="Proteomes" id="UP000324222"/>
    </source>
</evidence>
<comment type="caution">
    <text evidence="3">The sequence shown here is derived from an EMBL/GenBank/DDBJ whole genome shotgun (WGS) entry which is preliminary data.</text>
</comment>
<evidence type="ECO:0000313" key="3">
    <source>
        <dbReference type="EMBL" id="MPC64581.1"/>
    </source>
</evidence>
<evidence type="ECO:0000256" key="1">
    <source>
        <dbReference type="SAM" id="MobiDB-lite"/>
    </source>
</evidence>
<keyword evidence="2" id="KW-0732">Signal</keyword>
<dbReference type="AlphaFoldDB" id="A0A5B7GW96"/>
<proteinExistence type="predicted"/>